<proteinExistence type="predicted"/>
<keyword evidence="2" id="KW-1185">Reference proteome</keyword>
<organism evidence="1 2">
    <name type="scientific">Ambispora gerdemannii</name>
    <dbReference type="NCBI Taxonomy" id="144530"/>
    <lineage>
        <taxon>Eukaryota</taxon>
        <taxon>Fungi</taxon>
        <taxon>Fungi incertae sedis</taxon>
        <taxon>Mucoromycota</taxon>
        <taxon>Glomeromycotina</taxon>
        <taxon>Glomeromycetes</taxon>
        <taxon>Archaeosporales</taxon>
        <taxon>Ambisporaceae</taxon>
        <taxon>Ambispora</taxon>
    </lineage>
</organism>
<evidence type="ECO:0000313" key="1">
    <source>
        <dbReference type="EMBL" id="CAG8671670.1"/>
    </source>
</evidence>
<evidence type="ECO:0000313" key="2">
    <source>
        <dbReference type="Proteomes" id="UP000789831"/>
    </source>
</evidence>
<name>A0A9N9EBF0_9GLOM</name>
<comment type="caution">
    <text evidence="1">The sequence shown here is derived from an EMBL/GenBank/DDBJ whole genome shotgun (WGS) entry which is preliminary data.</text>
</comment>
<feature type="non-terminal residue" evidence="1">
    <location>
        <position position="1"/>
    </location>
</feature>
<protein>
    <submittedName>
        <fullName evidence="1">1672_t:CDS:1</fullName>
    </submittedName>
</protein>
<dbReference type="AlphaFoldDB" id="A0A9N9EBF0"/>
<accession>A0A9N9EBF0</accession>
<reference evidence="1" key="1">
    <citation type="submission" date="2021-06" db="EMBL/GenBank/DDBJ databases">
        <authorList>
            <person name="Kallberg Y."/>
            <person name="Tangrot J."/>
            <person name="Rosling A."/>
        </authorList>
    </citation>
    <scope>NUCLEOTIDE SEQUENCE</scope>
    <source>
        <strain evidence="1">MT106</strain>
    </source>
</reference>
<dbReference type="EMBL" id="CAJVPL010007863">
    <property type="protein sequence ID" value="CAG8671670.1"/>
    <property type="molecule type" value="Genomic_DNA"/>
</dbReference>
<gene>
    <name evidence="1" type="ORF">AGERDE_LOCUS12284</name>
</gene>
<sequence>TKDCKRGTFYRWDDWPLCMWRGGSGNEKGGSETWKAFAKCCRSYDKGGACYSNE</sequence>
<dbReference type="Proteomes" id="UP000789831">
    <property type="component" value="Unassembled WGS sequence"/>
</dbReference>